<dbReference type="AlphaFoldDB" id="A0A4P7NA95"/>
<evidence type="ECO:0000313" key="2">
    <source>
        <dbReference type="EMBL" id="QBZ58271.1"/>
    </source>
</evidence>
<evidence type="ECO:0000313" key="3">
    <source>
        <dbReference type="Proteomes" id="UP000294847"/>
    </source>
</evidence>
<feature type="region of interest" description="Disordered" evidence="1">
    <location>
        <begin position="1"/>
        <end position="45"/>
    </location>
</feature>
<gene>
    <name evidence="2" type="ORF">PoMZ_03216</name>
</gene>
<organism evidence="2 3">
    <name type="scientific">Pyricularia oryzae</name>
    <name type="common">Rice blast fungus</name>
    <name type="synonym">Magnaporthe oryzae</name>
    <dbReference type="NCBI Taxonomy" id="318829"/>
    <lineage>
        <taxon>Eukaryota</taxon>
        <taxon>Fungi</taxon>
        <taxon>Dikarya</taxon>
        <taxon>Ascomycota</taxon>
        <taxon>Pezizomycotina</taxon>
        <taxon>Sordariomycetes</taxon>
        <taxon>Sordariomycetidae</taxon>
        <taxon>Magnaporthales</taxon>
        <taxon>Pyriculariaceae</taxon>
        <taxon>Pyricularia</taxon>
    </lineage>
</organism>
<accession>A0A4P7NA95</accession>
<dbReference type="Proteomes" id="UP000294847">
    <property type="component" value="Chromosome 3"/>
</dbReference>
<name>A0A4P7NA95_PYROR</name>
<evidence type="ECO:0000256" key="1">
    <source>
        <dbReference type="SAM" id="MobiDB-lite"/>
    </source>
</evidence>
<reference evidence="2 3" key="1">
    <citation type="journal article" date="2019" name="Mol. Biol. Evol.">
        <title>Blast fungal genomes show frequent chromosomal changes, gene gains and losses, and effector gene turnover.</title>
        <authorList>
            <person name="Gomez Luciano L.B."/>
            <person name="Jason Tsai I."/>
            <person name="Chuma I."/>
            <person name="Tosa Y."/>
            <person name="Chen Y.H."/>
            <person name="Li J.Y."/>
            <person name="Li M.Y."/>
            <person name="Jade Lu M.Y."/>
            <person name="Nakayashiki H."/>
            <person name="Li W.H."/>
        </authorList>
    </citation>
    <scope>NUCLEOTIDE SEQUENCE [LARGE SCALE GENOMIC DNA]</scope>
    <source>
        <strain evidence="2">MZ5-1-6</strain>
    </source>
</reference>
<dbReference type="EMBL" id="CP034206">
    <property type="protein sequence ID" value="QBZ58271.1"/>
    <property type="molecule type" value="Genomic_DNA"/>
</dbReference>
<feature type="compositionally biased region" description="Polar residues" evidence="1">
    <location>
        <begin position="9"/>
        <end position="23"/>
    </location>
</feature>
<proteinExistence type="predicted"/>
<protein>
    <submittedName>
        <fullName evidence="2">Uncharacterized protein</fullName>
    </submittedName>
</protein>
<sequence>MSEEDGTNDLDTSNLTPPSFSRSNRYRTDGGGPRAPDGDQGTPPVVAAEGTLVALAATQERSMAWNEASELALASEQTWLAEEIKILLSAAVDHALCWSRTAT</sequence>